<sequence length="214" mass="24389">MDGHGAPSFATIRFMEPKDVLWFDSLEALRAWLHEHHADRTEAWIGNHKKDTGRQAFTWSQLVDELLCVGWIDGQSKGIDGERFAQRVTPRKPGSNWSKVNVAKVAELTAQGRMLPAGRAAFEQRDLAKEGVYSFEQDDRQLAPEEQARLEADAEGWAFFSTQAPSYQRTCRHWIVSAKKPETRERRLQQLIAESRAGRRLKQFTSPSRRPAGS</sequence>
<name>A0A6J4RNX2_9ACTN</name>
<evidence type="ECO:0000256" key="1">
    <source>
        <dbReference type="SAM" id="MobiDB-lite"/>
    </source>
</evidence>
<accession>A0A6J4RNX2</accession>
<dbReference type="EMBL" id="CADCVJ010000152">
    <property type="protein sequence ID" value="CAA9478245.1"/>
    <property type="molecule type" value="Genomic_DNA"/>
</dbReference>
<gene>
    <name evidence="2" type="ORF">AVDCRST_MAG38-1883</name>
</gene>
<dbReference type="Pfam" id="PF13376">
    <property type="entry name" value="OmdA"/>
    <property type="match status" value="1"/>
</dbReference>
<evidence type="ECO:0008006" key="3">
    <source>
        <dbReference type="Google" id="ProtNLM"/>
    </source>
</evidence>
<proteinExistence type="predicted"/>
<reference evidence="2" key="1">
    <citation type="submission" date="2020-02" db="EMBL/GenBank/DDBJ databases">
        <authorList>
            <person name="Meier V. D."/>
        </authorList>
    </citation>
    <scope>NUCLEOTIDE SEQUENCE</scope>
    <source>
        <strain evidence="2">AVDCRST_MAG38</strain>
    </source>
</reference>
<evidence type="ECO:0000313" key="2">
    <source>
        <dbReference type="EMBL" id="CAA9478245.1"/>
    </source>
</evidence>
<protein>
    <recommendedName>
        <fullName evidence="3">Periplasmic membrane protein</fullName>
    </recommendedName>
</protein>
<organism evidence="2">
    <name type="scientific">uncultured Solirubrobacteraceae bacterium</name>
    <dbReference type="NCBI Taxonomy" id="1162706"/>
    <lineage>
        <taxon>Bacteria</taxon>
        <taxon>Bacillati</taxon>
        <taxon>Actinomycetota</taxon>
        <taxon>Thermoleophilia</taxon>
        <taxon>Solirubrobacterales</taxon>
        <taxon>Solirubrobacteraceae</taxon>
        <taxon>environmental samples</taxon>
    </lineage>
</organism>
<dbReference type="AlphaFoldDB" id="A0A6J4RNX2"/>
<feature type="region of interest" description="Disordered" evidence="1">
    <location>
        <begin position="192"/>
        <end position="214"/>
    </location>
</feature>